<organism evidence="2 3">
    <name type="scientific">Cephalotus follicularis</name>
    <name type="common">Albany pitcher plant</name>
    <dbReference type="NCBI Taxonomy" id="3775"/>
    <lineage>
        <taxon>Eukaryota</taxon>
        <taxon>Viridiplantae</taxon>
        <taxon>Streptophyta</taxon>
        <taxon>Embryophyta</taxon>
        <taxon>Tracheophyta</taxon>
        <taxon>Spermatophyta</taxon>
        <taxon>Magnoliopsida</taxon>
        <taxon>eudicotyledons</taxon>
        <taxon>Gunneridae</taxon>
        <taxon>Pentapetalae</taxon>
        <taxon>rosids</taxon>
        <taxon>fabids</taxon>
        <taxon>Oxalidales</taxon>
        <taxon>Cephalotaceae</taxon>
        <taxon>Cephalotus</taxon>
    </lineage>
</organism>
<dbReference type="InterPro" id="IPR026960">
    <property type="entry name" value="RVT-Znf"/>
</dbReference>
<dbReference type="FunCoup" id="A0A1Q3BDZ7">
    <property type="interactions" value="3"/>
</dbReference>
<dbReference type="InParanoid" id="A0A1Q3BDZ7"/>
<proteinExistence type="predicted"/>
<accession>A0A1Q3BDZ7</accession>
<protein>
    <submittedName>
        <fullName evidence="2">Zf-RVT domain-containing protein</fullName>
    </submittedName>
</protein>
<keyword evidence="3" id="KW-1185">Reference proteome</keyword>
<dbReference type="PANTHER" id="PTHR33116:SF76">
    <property type="entry name" value="DUF4283 DOMAIN-CONTAINING PROTEIN"/>
    <property type="match status" value="1"/>
</dbReference>
<dbReference type="Proteomes" id="UP000187406">
    <property type="component" value="Unassembled WGS sequence"/>
</dbReference>
<comment type="caution">
    <text evidence="2">The sequence shown here is derived from an EMBL/GenBank/DDBJ whole genome shotgun (WGS) entry which is preliminary data.</text>
</comment>
<dbReference type="OrthoDB" id="1622315at2759"/>
<evidence type="ECO:0000259" key="1">
    <source>
        <dbReference type="Pfam" id="PF13966"/>
    </source>
</evidence>
<evidence type="ECO:0000313" key="2">
    <source>
        <dbReference type="EMBL" id="GAV66074.1"/>
    </source>
</evidence>
<dbReference type="EMBL" id="BDDD01000452">
    <property type="protein sequence ID" value="GAV66074.1"/>
    <property type="molecule type" value="Genomic_DNA"/>
</dbReference>
<dbReference type="AlphaFoldDB" id="A0A1Q3BDZ7"/>
<gene>
    <name evidence="2" type="ORF">CFOL_v3_09585</name>
</gene>
<name>A0A1Q3BDZ7_CEPFO</name>
<dbReference type="Pfam" id="PF13966">
    <property type="entry name" value="zf-RVT"/>
    <property type="match status" value="1"/>
</dbReference>
<dbReference type="STRING" id="3775.A0A1Q3BDZ7"/>
<reference evidence="3" key="1">
    <citation type="submission" date="2016-04" db="EMBL/GenBank/DDBJ databases">
        <title>Cephalotus genome sequencing.</title>
        <authorList>
            <person name="Fukushima K."/>
            <person name="Hasebe M."/>
            <person name="Fang X."/>
        </authorList>
    </citation>
    <scope>NUCLEOTIDE SEQUENCE [LARGE SCALE GENOMIC DNA]</scope>
    <source>
        <strain evidence="3">cv. St1</strain>
    </source>
</reference>
<feature type="domain" description="Reverse transcriptase zinc-binding" evidence="1">
    <location>
        <begin position="211"/>
        <end position="295"/>
    </location>
</feature>
<dbReference type="PANTHER" id="PTHR33116">
    <property type="entry name" value="REVERSE TRANSCRIPTASE ZINC-BINDING DOMAIN-CONTAINING PROTEIN-RELATED-RELATED"/>
    <property type="match status" value="1"/>
</dbReference>
<evidence type="ECO:0000313" key="3">
    <source>
        <dbReference type="Proteomes" id="UP000187406"/>
    </source>
</evidence>
<sequence>MQVFWCSTFLPPAAVIKDCERILRRFLWGSSGTSRKHSLVKWSNVCLPRQEGGLGIKSLKAWNQALHLKQIWSLLNDHSLWVQWCKLNLIRKHIFWTLLSSGSLSWSWRQILLLRNTALTHLVYVCGKGDRFSLWYDPWFHWTSIYAIYGHRVIYDAGLVTSELVHVVIENDQWCWPTTSPDLLDIPSHVQDIPITSSPDFIFWETVGRPFSTKQAWKSIRTTAPHVVWAKLVWYPSCISKHAFCLWLAIQGALKTLDKLLHKGILPSASCLFNCGDNENVDHLFFACPYAQRIWIEVLSKCNIYRPILPWQEEVQWMADHARGNKPPQVFRKLAIGETLYHIWVERNRRSFRNCFLPPEAIIHKIQDDVAAKMVGHKITLDHSDEHHHSLGVNWGIVG</sequence>